<feature type="region of interest" description="Disordered" evidence="1">
    <location>
        <begin position="118"/>
        <end position="141"/>
    </location>
</feature>
<dbReference type="RefSeq" id="WP_338251974.1">
    <property type="nucleotide sequence ID" value="NZ_AP028907.1"/>
</dbReference>
<keyword evidence="3" id="KW-1185">Reference proteome</keyword>
<proteinExistence type="predicted"/>
<evidence type="ECO:0000313" key="3">
    <source>
        <dbReference type="Proteomes" id="UP001341135"/>
    </source>
</evidence>
<accession>A0ABN6ZLI6</accession>
<evidence type="ECO:0000256" key="1">
    <source>
        <dbReference type="SAM" id="MobiDB-lite"/>
    </source>
</evidence>
<name>A0ABN6ZLI6_9CREN</name>
<sequence>MSLRRETLALLAVVASAAALALLTGFATTGSPLAGFLGLGGGAATSEPVDLQVLKDLVISPAAGAQGKLEETSWLKLIRYNDVNTTKIRLELENIKQLAQYYRYLIIQIREAHEEWKGPTPFEELPPRIETSDNDSESAPDNLGRYALDSATLAGKIYDVSANYASEGVNVTAFAWRLLGEVAHVNLTLINNTETNPGRRVLVEDLSLDDIVERGLWFSVKPVHPNGNYSIRIFYDNNPSVFFWDSYENESLYIAEVSDGGTWPDIAATNYTLILEFIDKEGNVLFTMMWNVTWYDTDTNGVYDRVEAQEYMSSLYPVLVLGNIRATLGFDRASGWWQPEDTLVVDEDSWKVDGGRAAVYGVTVFYEGLEGVLFDSLPLVINAEVLETS</sequence>
<evidence type="ECO:0000313" key="2">
    <source>
        <dbReference type="EMBL" id="BES81136.1"/>
    </source>
</evidence>
<protein>
    <submittedName>
        <fullName evidence="2">Uncharacterized protein</fullName>
    </submittedName>
</protein>
<reference evidence="2 3" key="1">
    <citation type="submission" date="2023-09" db="EMBL/GenBank/DDBJ databases">
        <title>Pyrofollis japonicus gen. nov. sp. nov., a novel member of the family Pyrodictiaceae isolated from the Iheya North hydrothermal field.</title>
        <authorList>
            <person name="Miyazaki U."/>
            <person name="Sanari M."/>
            <person name="Tame A."/>
            <person name="Kitajima M."/>
            <person name="Okamoto A."/>
            <person name="Sawayama S."/>
            <person name="Miyazaki J."/>
            <person name="Takai K."/>
            <person name="Nakagawa S."/>
        </authorList>
    </citation>
    <scope>NUCLEOTIDE SEQUENCE [LARGE SCALE GENOMIC DNA]</scope>
    <source>
        <strain evidence="2 3">AV2</strain>
    </source>
</reference>
<dbReference type="GeneID" id="89288728"/>
<gene>
    <name evidence="2" type="ORF">PABY_07030</name>
</gene>
<dbReference type="EMBL" id="AP028907">
    <property type="protein sequence ID" value="BES81136.1"/>
    <property type="molecule type" value="Genomic_DNA"/>
</dbReference>
<organism evidence="2 3">
    <name type="scientific">Pyrodictium abyssi</name>
    <dbReference type="NCBI Taxonomy" id="54256"/>
    <lineage>
        <taxon>Archaea</taxon>
        <taxon>Thermoproteota</taxon>
        <taxon>Thermoprotei</taxon>
        <taxon>Desulfurococcales</taxon>
        <taxon>Pyrodictiaceae</taxon>
        <taxon>Pyrodictium</taxon>
    </lineage>
</organism>
<dbReference type="Proteomes" id="UP001341135">
    <property type="component" value="Chromosome"/>
</dbReference>